<keyword evidence="2" id="KW-1185">Reference proteome</keyword>
<evidence type="ECO:0008006" key="3">
    <source>
        <dbReference type="Google" id="ProtNLM"/>
    </source>
</evidence>
<reference evidence="1 2" key="1">
    <citation type="journal article" date="2017" name="Mol. Plant">
        <title>The Genome of Medicinal Plant Macleaya cordata Provides New Insights into Benzylisoquinoline Alkaloids Metabolism.</title>
        <authorList>
            <person name="Liu X."/>
            <person name="Liu Y."/>
            <person name="Huang P."/>
            <person name="Ma Y."/>
            <person name="Qing Z."/>
            <person name="Tang Q."/>
            <person name="Cao H."/>
            <person name="Cheng P."/>
            <person name="Zheng Y."/>
            <person name="Yuan Z."/>
            <person name="Zhou Y."/>
            <person name="Liu J."/>
            <person name="Tang Z."/>
            <person name="Zhuo Y."/>
            <person name="Zhang Y."/>
            <person name="Yu L."/>
            <person name="Huang J."/>
            <person name="Yang P."/>
            <person name="Peng Q."/>
            <person name="Zhang J."/>
            <person name="Jiang W."/>
            <person name="Zhang Z."/>
            <person name="Lin K."/>
            <person name="Ro D.K."/>
            <person name="Chen X."/>
            <person name="Xiong X."/>
            <person name="Shang Y."/>
            <person name="Huang S."/>
            <person name="Zeng J."/>
        </authorList>
    </citation>
    <scope>NUCLEOTIDE SEQUENCE [LARGE SCALE GENOMIC DNA]</scope>
    <source>
        <strain evidence="2">cv. BLH2017</strain>
        <tissue evidence="1">Root</tissue>
    </source>
</reference>
<dbReference type="EMBL" id="MVGT01004289">
    <property type="protein sequence ID" value="OVA00619.1"/>
    <property type="molecule type" value="Genomic_DNA"/>
</dbReference>
<dbReference type="AlphaFoldDB" id="A0A200PR01"/>
<evidence type="ECO:0000313" key="1">
    <source>
        <dbReference type="EMBL" id="OVA00619.1"/>
    </source>
</evidence>
<dbReference type="PANTHER" id="PTHR33116:SF78">
    <property type="entry name" value="OS12G0587133 PROTEIN"/>
    <property type="match status" value="1"/>
</dbReference>
<dbReference type="InParanoid" id="A0A200PR01"/>
<evidence type="ECO:0000313" key="2">
    <source>
        <dbReference type="Proteomes" id="UP000195402"/>
    </source>
</evidence>
<dbReference type="OMA" id="FACEERN"/>
<sequence>MLDIYSLWSGQVINYDKSSIHFSPKVDKDECDSLAAILGVQRMRMSDKYLGHYLLLPKSRIVSFDGLISKIPTRLKGWKRDNLSHAGCLQLIQSTLASIPIYYMAAYLLPKGVLEKILCIQRNFWWKKSEERHRLIFTAWSKFYKPKEDGGLGIQTPEKVNVSLVMKMAWRFLTQPQALWCQLLSAKYLRTESYWTEKKYWNSSPIWSSLCSVRNYMKEGTCWCVGDGHKIKIWTDPWVPNLPGFRVSGISDAGIKI</sequence>
<dbReference type="OrthoDB" id="1430687at2759"/>
<comment type="caution">
    <text evidence="1">The sequence shown here is derived from an EMBL/GenBank/DDBJ whole genome shotgun (WGS) entry which is preliminary data.</text>
</comment>
<dbReference type="PANTHER" id="PTHR33116">
    <property type="entry name" value="REVERSE TRANSCRIPTASE ZINC-BINDING DOMAIN-CONTAINING PROTEIN-RELATED-RELATED"/>
    <property type="match status" value="1"/>
</dbReference>
<dbReference type="Proteomes" id="UP000195402">
    <property type="component" value="Unassembled WGS sequence"/>
</dbReference>
<gene>
    <name evidence="1" type="ORF">BVC80_9085g26</name>
</gene>
<organism evidence="1 2">
    <name type="scientific">Macleaya cordata</name>
    <name type="common">Five-seeded plume-poppy</name>
    <name type="synonym">Bocconia cordata</name>
    <dbReference type="NCBI Taxonomy" id="56857"/>
    <lineage>
        <taxon>Eukaryota</taxon>
        <taxon>Viridiplantae</taxon>
        <taxon>Streptophyta</taxon>
        <taxon>Embryophyta</taxon>
        <taxon>Tracheophyta</taxon>
        <taxon>Spermatophyta</taxon>
        <taxon>Magnoliopsida</taxon>
        <taxon>Ranunculales</taxon>
        <taxon>Papaveraceae</taxon>
        <taxon>Papaveroideae</taxon>
        <taxon>Macleaya</taxon>
    </lineage>
</organism>
<accession>A0A200PR01</accession>
<proteinExistence type="predicted"/>
<name>A0A200PR01_MACCD</name>
<protein>
    <recommendedName>
        <fullName evidence="3">Reverse transcriptase zinc-binding domain</fullName>
    </recommendedName>
</protein>